<dbReference type="KEGG" id="halu:HUG12_16930"/>
<dbReference type="Proteomes" id="UP000509626">
    <property type="component" value="Chromosome"/>
</dbReference>
<organism evidence="1 2">
    <name type="scientific">Halorarum salinum</name>
    <dbReference type="NCBI Taxonomy" id="2743089"/>
    <lineage>
        <taxon>Archaea</taxon>
        <taxon>Methanobacteriati</taxon>
        <taxon>Methanobacteriota</taxon>
        <taxon>Stenosarchaea group</taxon>
        <taxon>Halobacteria</taxon>
        <taxon>Halobacteriales</taxon>
        <taxon>Haloferacaceae</taxon>
        <taxon>Halorarum</taxon>
    </lineage>
</organism>
<dbReference type="GeneID" id="56039179"/>
<keyword evidence="2" id="KW-1185">Reference proteome</keyword>
<reference evidence="1 2" key="1">
    <citation type="submission" date="2020-06" db="EMBL/GenBank/DDBJ databases">
        <title>NJ-3-1, isolated from saline soil.</title>
        <authorList>
            <person name="Cui H.L."/>
            <person name="Shi X."/>
        </authorList>
    </citation>
    <scope>NUCLEOTIDE SEQUENCE [LARGE SCALE GENOMIC DNA]</scope>
    <source>
        <strain evidence="1 2">NJ-3-1</strain>
    </source>
</reference>
<dbReference type="EMBL" id="CP058579">
    <property type="protein sequence ID" value="QLG63323.1"/>
    <property type="molecule type" value="Genomic_DNA"/>
</dbReference>
<accession>A0A7D5QI03</accession>
<proteinExistence type="predicted"/>
<gene>
    <name evidence="1" type="ORF">HUG12_16930</name>
</gene>
<evidence type="ECO:0000313" key="1">
    <source>
        <dbReference type="EMBL" id="QLG63323.1"/>
    </source>
</evidence>
<protein>
    <submittedName>
        <fullName evidence="1">Uncharacterized protein</fullName>
    </submittedName>
</protein>
<dbReference type="AlphaFoldDB" id="A0A7D5QI03"/>
<dbReference type="RefSeq" id="WP_179269908.1">
    <property type="nucleotide sequence ID" value="NZ_CP058579.1"/>
</dbReference>
<dbReference type="OrthoDB" id="381899at2157"/>
<sequence>MELDITGEGGYSDLTMGLDATTTLAIIPTETQVRVSLTSRAGHGEMGLGVGLTAEEARDVGEQLLAHATLLNEND</sequence>
<evidence type="ECO:0000313" key="2">
    <source>
        <dbReference type="Proteomes" id="UP000509626"/>
    </source>
</evidence>
<name>A0A7D5QI03_9EURY</name>